<feature type="domain" description="PAS" evidence="10">
    <location>
        <begin position="496"/>
        <end position="560"/>
    </location>
</feature>
<dbReference type="PROSITE" id="PS50112">
    <property type="entry name" value="PAS"/>
    <property type="match status" value="1"/>
</dbReference>
<dbReference type="InterPro" id="IPR000014">
    <property type="entry name" value="PAS"/>
</dbReference>
<evidence type="ECO:0000256" key="1">
    <source>
        <dbReference type="ARBA" id="ARBA00000085"/>
    </source>
</evidence>
<dbReference type="SUPFAM" id="SSF55874">
    <property type="entry name" value="ATPase domain of HSP90 chaperone/DNA topoisomerase II/histidine kinase"/>
    <property type="match status" value="1"/>
</dbReference>
<evidence type="ECO:0000259" key="9">
    <source>
        <dbReference type="PROSITE" id="PS50109"/>
    </source>
</evidence>
<comment type="caution">
    <text evidence="11">The sequence shown here is derived from an EMBL/GenBank/DDBJ whole genome shotgun (WGS) entry which is preliminary data.</text>
</comment>
<name>A0A2H3KZH5_9CHLR</name>
<keyword evidence="5" id="KW-0547">Nucleotide-binding</keyword>
<dbReference type="InterPro" id="IPR004358">
    <property type="entry name" value="Sig_transdc_His_kin-like_C"/>
</dbReference>
<dbReference type="NCBIfam" id="TIGR00229">
    <property type="entry name" value="sensory_box"/>
    <property type="match status" value="1"/>
</dbReference>
<dbReference type="Proteomes" id="UP000220922">
    <property type="component" value="Unassembled WGS sequence"/>
</dbReference>
<organism evidence="11 12">
    <name type="scientific">Candidatus Chloroploca asiatica</name>
    <dbReference type="NCBI Taxonomy" id="1506545"/>
    <lineage>
        <taxon>Bacteria</taxon>
        <taxon>Bacillati</taxon>
        <taxon>Chloroflexota</taxon>
        <taxon>Chloroflexia</taxon>
        <taxon>Chloroflexales</taxon>
        <taxon>Chloroflexineae</taxon>
        <taxon>Oscillochloridaceae</taxon>
        <taxon>Candidatus Chloroploca</taxon>
    </lineage>
</organism>
<dbReference type="CDD" id="cd00130">
    <property type="entry name" value="PAS"/>
    <property type="match status" value="1"/>
</dbReference>
<dbReference type="Pfam" id="PF02518">
    <property type="entry name" value="HATPase_c"/>
    <property type="match status" value="1"/>
</dbReference>
<dbReference type="Pfam" id="PF13185">
    <property type="entry name" value="GAF_2"/>
    <property type="match status" value="2"/>
</dbReference>
<accession>A0A2H3KZH5</accession>
<dbReference type="InterPro" id="IPR036097">
    <property type="entry name" value="HisK_dim/P_sf"/>
</dbReference>
<dbReference type="InterPro" id="IPR036890">
    <property type="entry name" value="HATPase_C_sf"/>
</dbReference>
<evidence type="ECO:0000313" key="12">
    <source>
        <dbReference type="Proteomes" id="UP000220922"/>
    </source>
</evidence>
<dbReference type="AlphaFoldDB" id="A0A2H3KZH5"/>
<dbReference type="SUPFAM" id="SSF55781">
    <property type="entry name" value="GAF domain-like"/>
    <property type="match status" value="3"/>
</dbReference>
<dbReference type="EMBL" id="LYXE01000015">
    <property type="protein sequence ID" value="PDW01102.1"/>
    <property type="molecule type" value="Genomic_DNA"/>
</dbReference>
<dbReference type="SMART" id="SM00065">
    <property type="entry name" value="GAF"/>
    <property type="match status" value="2"/>
</dbReference>
<dbReference type="GO" id="GO:0000155">
    <property type="term" value="F:phosphorelay sensor kinase activity"/>
    <property type="evidence" value="ECO:0007669"/>
    <property type="project" value="InterPro"/>
</dbReference>
<evidence type="ECO:0000256" key="3">
    <source>
        <dbReference type="ARBA" id="ARBA00022553"/>
    </source>
</evidence>
<proteinExistence type="predicted"/>
<evidence type="ECO:0000256" key="4">
    <source>
        <dbReference type="ARBA" id="ARBA00022679"/>
    </source>
</evidence>
<dbReference type="InterPro" id="IPR003661">
    <property type="entry name" value="HisK_dim/P_dom"/>
</dbReference>
<dbReference type="Pfam" id="PF01590">
    <property type="entry name" value="GAF"/>
    <property type="match status" value="1"/>
</dbReference>
<evidence type="ECO:0000256" key="7">
    <source>
        <dbReference type="ARBA" id="ARBA00022840"/>
    </source>
</evidence>
<dbReference type="InterPro" id="IPR029016">
    <property type="entry name" value="GAF-like_dom_sf"/>
</dbReference>
<protein>
    <recommendedName>
        <fullName evidence="2">histidine kinase</fullName>
        <ecNumber evidence="2">2.7.13.3</ecNumber>
    </recommendedName>
</protein>
<dbReference type="SMART" id="SM00388">
    <property type="entry name" value="HisKA"/>
    <property type="match status" value="1"/>
</dbReference>
<evidence type="ECO:0000256" key="6">
    <source>
        <dbReference type="ARBA" id="ARBA00022777"/>
    </source>
</evidence>
<dbReference type="SUPFAM" id="SSF55785">
    <property type="entry name" value="PYP-like sensor domain (PAS domain)"/>
    <property type="match status" value="1"/>
</dbReference>
<dbReference type="PRINTS" id="PR00344">
    <property type="entry name" value="BCTRLSENSOR"/>
</dbReference>
<dbReference type="GO" id="GO:0005524">
    <property type="term" value="F:ATP binding"/>
    <property type="evidence" value="ECO:0007669"/>
    <property type="project" value="UniProtKB-KW"/>
</dbReference>
<comment type="catalytic activity">
    <reaction evidence="1">
        <text>ATP + protein L-histidine = ADP + protein N-phospho-L-histidine.</text>
        <dbReference type="EC" id="2.7.13.3"/>
    </reaction>
</comment>
<dbReference type="PANTHER" id="PTHR43065">
    <property type="entry name" value="SENSOR HISTIDINE KINASE"/>
    <property type="match status" value="1"/>
</dbReference>
<dbReference type="Pfam" id="PF00512">
    <property type="entry name" value="HisKA"/>
    <property type="match status" value="1"/>
</dbReference>
<evidence type="ECO:0000259" key="10">
    <source>
        <dbReference type="PROSITE" id="PS50112"/>
    </source>
</evidence>
<keyword evidence="3" id="KW-0597">Phosphoprotein</keyword>
<keyword evidence="7" id="KW-0067">ATP-binding</keyword>
<keyword evidence="4" id="KW-0808">Transferase</keyword>
<dbReference type="EC" id="2.7.13.3" evidence="2"/>
<dbReference type="SMART" id="SM00091">
    <property type="entry name" value="PAS"/>
    <property type="match status" value="2"/>
</dbReference>
<dbReference type="SUPFAM" id="SSF47384">
    <property type="entry name" value="Homodimeric domain of signal transducing histidine kinase"/>
    <property type="match status" value="1"/>
</dbReference>
<dbReference type="InterPro" id="IPR035965">
    <property type="entry name" value="PAS-like_dom_sf"/>
</dbReference>
<evidence type="ECO:0000313" key="11">
    <source>
        <dbReference type="EMBL" id="PDW01102.1"/>
    </source>
</evidence>
<sequence length="849" mass="93819">MSDQATTELLLEDLLQLVANACEAPMVIIAVMGGDREFFKYRRGVQTRWLPRVHAFSLEIMHQYGVFQVVDLTADARFRAHPLVVGAPYARFLAGVPLFNLQGTSIGSLLVLDQLARTLTPQQEQMLCNASRQISNLLEQEHKALARAIPRRTQRDVPKSRRQAAIAQLNWRALSSESLADLFTWTVRHVARALDVTWCRIVEVLPATDYVKVHAYLTDPKTIQQRIYVSLEEDPLLAYTLHQLTPTVVNDLPVEDRFAGGALAGLHHMRSGICLPIAYKGRTFGAITLLSKQRHTFSRADLAFVQTVADALSMVIERTWRDRTYEVVTTLSRTMRGGTSRQHMLKLCLDYMYVQLNSVGIALLLRHEQGLVVVAARGIWTSNQGGVLTDPSASSLQILRQGQVVQHNAPSLSHPDFVAVNAPPVAGLLGLPLHIHEMALGVLWVGSAEPITVYETRLIERIADILTNAIYRVDMHDHTVQLYHEHAQLSAEVLQAKRHLANIVESASDLVIATDGKGEIVTWNRAAEQISGYTREEVIGRNLAELCSVDQRPRMRELLEMSGVGRSVYTCEIDLLAHHDQLIPIAWRFSPIELEPGVGAGVVVVGRDLTEHRKLQAQVFQSAKMASLGVMASGIGHELRNPLGIISANAQLAQDHLGNSSLLQQCLQQIHHATRRAAIIIDSLLTFARPKAVEVEVADVKRVLESTLLIMEYQLRMRGIDFRHAIPPDLPAVIGNGALLQQVVTNLILNACQAMPGGGLLQIEATCEADWVRFSVRDTGVGILPEHLSRIFDPFFTHWTTGQGTGLGLAVSYSIIQQCGGVIEVQSTPGLGTTFLVRLPVAEATLHQN</sequence>
<gene>
    <name evidence="11" type="ORF">A9Q02_08070</name>
</gene>
<dbReference type="InterPro" id="IPR003594">
    <property type="entry name" value="HATPase_dom"/>
</dbReference>
<dbReference type="RefSeq" id="WP_172450492.1">
    <property type="nucleotide sequence ID" value="NZ_LYXE01000015.1"/>
</dbReference>
<dbReference type="PANTHER" id="PTHR43065:SF46">
    <property type="entry name" value="C4-DICARBOXYLATE TRANSPORT SENSOR PROTEIN DCTB"/>
    <property type="match status" value="1"/>
</dbReference>
<dbReference type="InterPro" id="IPR003018">
    <property type="entry name" value="GAF"/>
</dbReference>
<dbReference type="SMART" id="SM00387">
    <property type="entry name" value="HATPase_c"/>
    <property type="match status" value="1"/>
</dbReference>
<dbReference type="Gene3D" id="1.10.287.130">
    <property type="match status" value="1"/>
</dbReference>
<dbReference type="Pfam" id="PF00989">
    <property type="entry name" value="PAS"/>
    <property type="match status" value="1"/>
</dbReference>
<evidence type="ECO:0000256" key="5">
    <source>
        <dbReference type="ARBA" id="ARBA00022741"/>
    </source>
</evidence>
<dbReference type="PROSITE" id="PS50109">
    <property type="entry name" value="HIS_KIN"/>
    <property type="match status" value="1"/>
</dbReference>
<dbReference type="Gene3D" id="3.30.565.10">
    <property type="entry name" value="Histidine kinase-like ATPase, C-terminal domain"/>
    <property type="match status" value="1"/>
</dbReference>
<dbReference type="GO" id="GO:0006355">
    <property type="term" value="P:regulation of DNA-templated transcription"/>
    <property type="evidence" value="ECO:0007669"/>
    <property type="project" value="InterPro"/>
</dbReference>
<keyword evidence="6" id="KW-0418">Kinase</keyword>
<evidence type="ECO:0000256" key="8">
    <source>
        <dbReference type="ARBA" id="ARBA00023012"/>
    </source>
</evidence>
<keyword evidence="8" id="KW-0902">Two-component regulatory system</keyword>
<dbReference type="Gene3D" id="3.30.450.20">
    <property type="entry name" value="PAS domain"/>
    <property type="match status" value="1"/>
</dbReference>
<evidence type="ECO:0000256" key="2">
    <source>
        <dbReference type="ARBA" id="ARBA00012438"/>
    </source>
</evidence>
<dbReference type="Gene3D" id="3.30.450.40">
    <property type="match status" value="3"/>
</dbReference>
<dbReference type="CDD" id="cd00082">
    <property type="entry name" value="HisKA"/>
    <property type="match status" value="1"/>
</dbReference>
<reference evidence="11 12" key="1">
    <citation type="submission" date="2016-05" db="EMBL/GenBank/DDBJ databases">
        <authorList>
            <person name="Lavstsen T."/>
            <person name="Jespersen J.S."/>
        </authorList>
    </citation>
    <scope>NUCLEOTIDE SEQUENCE [LARGE SCALE GENOMIC DNA]</scope>
    <source>
        <strain evidence="11 12">B7-9</strain>
    </source>
</reference>
<dbReference type="InterPro" id="IPR005467">
    <property type="entry name" value="His_kinase_dom"/>
</dbReference>
<dbReference type="InterPro" id="IPR013767">
    <property type="entry name" value="PAS_fold"/>
</dbReference>
<feature type="domain" description="Histidine kinase" evidence="9">
    <location>
        <begin position="634"/>
        <end position="843"/>
    </location>
</feature>
<keyword evidence="12" id="KW-1185">Reference proteome</keyword>